<dbReference type="Proteomes" id="UP000192335">
    <property type="component" value="Unassembled WGS sequence"/>
</dbReference>
<proteinExistence type="predicted"/>
<evidence type="ECO:0000313" key="4">
    <source>
        <dbReference type="Proteomes" id="UP000271464"/>
    </source>
</evidence>
<keyword evidence="4" id="KW-1185">Reference proteome</keyword>
<dbReference type="OrthoDB" id="4750742at2"/>
<reference evidence="2 4" key="2">
    <citation type="submission" date="2018-09" db="EMBL/GenBank/DDBJ databases">
        <authorList>
            <person name="Tagini F."/>
        </authorList>
    </citation>
    <scope>NUCLEOTIDE SEQUENCE [LARGE SCALE GENOMIC DNA]</scope>
    <source>
        <strain evidence="2 4">MK4</strain>
    </source>
</reference>
<dbReference type="GeneID" id="66596967"/>
<gene>
    <name evidence="1" type="ORF">B4U45_06550</name>
    <name evidence="2" type="ORF">LAUMK4_03820</name>
</gene>
<organism evidence="1 3">
    <name type="scientific">Mycobacterium persicum</name>
    <dbReference type="NCBI Taxonomy" id="1487726"/>
    <lineage>
        <taxon>Bacteria</taxon>
        <taxon>Bacillati</taxon>
        <taxon>Actinomycetota</taxon>
        <taxon>Actinomycetes</taxon>
        <taxon>Mycobacteriales</taxon>
        <taxon>Mycobacteriaceae</taxon>
        <taxon>Mycobacterium</taxon>
    </lineage>
</organism>
<dbReference type="EMBL" id="MWQA01000001">
    <property type="protein sequence ID" value="ORC06342.1"/>
    <property type="molecule type" value="Genomic_DNA"/>
</dbReference>
<evidence type="ECO:0000313" key="1">
    <source>
        <dbReference type="EMBL" id="ORC06342.1"/>
    </source>
</evidence>
<dbReference type="RefSeq" id="WP_075547332.1">
    <property type="nucleotide sequence ID" value="NZ_LWCM01000088.1"/>
</dbReference>
<accession>A0A8E2IVB3</accession>
<evidence type="ECO:0000313" key="3">
    <source>
        <dbReference type="Proteomes" id="UP000192335"/>
    </source>
</evidence>
<dbReference type="Proteomes" id="UP000271464">
    <property type="component" value="Unassembled WGS sequence"/>
</dbReference>
<dbReference type="EMBL" id="UPHM01000100">
    <property type="protein sequence ID" value="VAZ97245.1"/>
    <property type="molecule type" value="Genomic_DNA"/>
</dbReference>
<dbReference type="AlphaFoldDB" id="A0A8E2IVB3"/>
<sequence length="105" mass="11216">MTTTTNPFPHIPLPPGVEYADLWGQGDGGRQQRLINGITRGVEGNSDIQVYNAAVQYADGTLAQDALNRPSVWIYACEEALSSGQARALAAELVAAADELDGWTK</sequence>
<name>A0A8E2IVB3_9MYCO</name>
<evidence type="ECO:0000313" key="2">
    <source>
        <dbReference type="EMBL" id="VAZ97245.1"/>
    </source>
</evidence>
<comment type="caution">
    <text evidence="1">The sequence shown here is derived from an EMBL/GenBank/DDBJ whole genome shotgun (WGS) entry which is preliminary data.</text>
</comment>
<protein>
    <submittedName>
        <fullName evidence="1">Uncharacterized protein</fullName>
    </submittedName>
</protein>
<reference evidence="1 3" key="1">
    <citation type="submission" date="2017-02" db="EMBL/GenBank/DDBJ databases">
        <title>Mycobacterium kansasii genomes.</title>
        <authorList>
            <person name="Borowka P."/>
            <person name="Strapagiel D."/>
            <person name="Marciniak B."/>
            <person name="Lach J."/>
            <person name="Bakula Z."/>
            <person name="Van Ingen J."/>
            <person name="Safianowska A."/>
            <person name="Brzostek A."/>
            <person name="Dziadek J."/>
            <person name="Jagielski T."/>
        </authorList>
    </citation>
    <scope>NUCLEOTIDE SEQUENCE [LARGE SCALE GENOMIC DNA]</scope>
    <source>
        <strain evidence="1 3">12MK</strain>
    </source>
</reference>